<organism evidence="3 4">
    <name type="scientific">Acorus calamus</name>
    <name type="common">Sweet flag</name>
    <dbReference type="NCBI Taxonomy" id="4465"/>
    <lineage>
        <taxon>Eukaryota</taxon>
        <taxon>Viridiplantae</taxon>
        <taxon>Streptophyta</taxon>
        <taxon>Embryophyta</taxon>
        <taxon>Tracheophyta</taxon>
        <taxon>Spermatophyta</taxon>
        <taxon>Magnoliopsida</taxon>
        <taxon>Liliopsida</taxon>
        <taxon>Acoraceae</taxon>
        <taxon>Acorus</taxon>
    </lineage>
</organism>
<dbReference type="EMBL" id="JAUJYO010000006">
    <property type="protein sequence ID" value="KAK1313726.1"/>
    <property type="molecule type" value="Genomic_DNA"/>
</dbReference>
<dbReference type="InterPro" id="IPR006015">
    <property type="entry name" value="Universal_stress_UspA"/>
</dbReference>
<dbReference type="InterPro" id="IPR014729">
    <property type="entry name" value="Rossmann-like_a/b/a_fold"/>
</dbReference>
<gene>
    <name evidence="3" type="ORF">QJS10_CPA06g01964</name>
</gene>
<feature type="compositionally biased region" description="Low complexity" evidence="1">
    <location>
        <begin position="27"/>
        <end position="41"/>
    </location>
</feature>
<sequence>MEPKQSEGEGSGSVEFSEKGEEDSNRSSESGGSGSRHSMGSGKMKVVVALDQSEGSFDALRWALRHLFSDPSGKSVAGSILLVHVQEPFHTYVYPVGPAYVTSPVMQSVKKAQQMNAELLFAKARDLCSHKQVEVDTVVLEGDPKEMICQAAEEHRAALLIVGSRGLGNIKRVFLGSVSDYCAHHAKCPIVIVKPHTL</sequence>
<keyword evidence="4" id="KW-1185">Reference proteome</keyword>
<reference evidence="3" key="2">
    <citation type="submission" date="2023-06" db="EMBL/GenBank/DDBJ databases">
        <authorList>
            <person name="Ma L."/>
            <person name="Liu K.-W."/>
            <person name="Li Z."/>
            <person name="Hsiao Y.-Y."/>
            <person name="Qi Y."/>
            <person name="Fu T."/>
            <person name="Tang G."/>
            <person name="Zhang D."/>
            <person name="Sun W.-H."/>
            <person name="Liu D.-K."/>
            <person name="Li Y."/>
            <person name="Chen G.-Z."/>
            <person name="Liu X.-D."/>
            <person name="Liao X.-Y."/>
            <person name="Jiang Y.-T."/>
            <person name="Yu X."/>
            <person name="Hao Y."/>
            <person name="Huang J."/>
            <person name="Zhao X.-W."/>
            <person name="Ke S."/>
            <person name="Chen Y.-Y."/>
            <person name="Wu W.-L."/>
            <person name="Hsu J.-L."/>
            <person name="Lin Y.-F."/>
            <person name="Huang M.-D."/>
            <person name="Li C.-Y."/>
            <person name="Huang L."/>
            <person name="Wang Z.-W."/>
            <person name="Zhao X."/>
            <person name="Zhong W.-Y."/>
            <person name="Peng D.-H."/>
            <person name="Ahmad S."/>
            <person name="Lan S."/>
            <person name="Zhang J.-S."/>
            <person name="Tsai W.-C."/>
            <person name="Van De Peer Y."/>
            <person name="Liu Z.-J."/>
        </authorList>
    </citation>
    <scope>NUCLEOTIDE SEQUENCE</scope>
    <source>
        <strain evidence="3">CP</strain>
        <tissue evidence="3">Leaves</tissue>
    </source>
</reference>
<dbReference type="PRINTS" id="PR01438">
    <property type="entry name" value="UNVRSLSTRESS"/>
</dbReference>
<evidence type="ECO:0000256" key="1">
    <source>
        <dbReference type="SAM" id="MobiDB-lite"/>
    </source>
</evidence>
<dbReference type="PANTHER" id="PTHR46553">
    <property type="entry name" value="ADENINE NUCLEOTIDE ALPHA HYDROLASES-LIKE SUPERFAMILY PROTEIN"/>
    <property type="match status" value="1"/>
</dbReference>
<reference evidence="3" key="1">
    <citation type="journal article" date="2023" name="Nat. Commun.">
        <title>Diploid and tetraploid genomes of Acorus and the evolution of monocots.</title>
        <authorList>
            <person name="Ma L."/>
            <person name="Liu K.W."/>
            <person name="Li Z."/>
            <person name="Hsiao Y.Y."/>
            <person name="Qi Y."/>
            <person name="Fu T."/>
            <person name="Tang G.D."/>
            <person name="Zhang D."/>
            <person name="Sun W.H."/>
            <person name="Liu D.K."/>
            <person name="Li Y."/>
            <person name="Chen G.Z."/>
            <person name="Liu X.D."/>
            <person name="Liao X.Y."/>
            <person name="Jiang Y.T."/>
            <person name="Yu X."/>
            <person name="Hao Y."/>
            <person name="Huang J."/>
            <person name="Zhao X.W."/>
            <person name="Ke S."/>
            <person name="Chen Y.Y."/>
            <person name="Wu W.L."/>
            <person name="Hsu J.L."/>
            <person name="Lin Y.F."/>
            <person name="Huang M.D."/>
            <person name="Li C.Y."/>
            <person name="Huang L."/>
            <person name="Wang Z.W."/>
            <person name="Zhao X."/>
            <person name="Zhong W.Y."/>
            <person name="Peng D.H."/>
            <person name="Ahmad S."/>
            <person name="Lan S."/>
            <person name="Zhang J.S."/>
            <person name="Tsai W.C."/>
            <person name="Van de Peer Y."/>
            <person name="Liu Z.J."/>
        </authorList>
    </citation>
    <scope>NUCLEOTIDE SEQUENCE</scope>
    <source>
        <strain evidence="3">CP</strain>
    </source>
</reference>
<evidence type="ECO:0000259" key="2">
    <source>
        <dbReference type="Pfam" id="PF00582"/>
    </source>
</evidence>
<dbReference type="SUPFAM" id="SSF52402">
    <property type="entry name" value="Adenine nucleotide alpha hydrolases-like"/>
    <property type="match status" value="1"/>
</dbReference>
<comment type="caution">
    <text evidence="3">The sequence shown here is derived from an EMBL/GenBank/DDBJ whole genome shotgun (WGS) entry which is preliminary data.</text>
</comment>
<feature type="compositionally biased region" description="Basic and acidic residues" evidence="1">
    <location>
        <begin position="16"/>
        <end position="26"/>
    </location>
</feature>
<dbReference type="Proteomes" id="UP001180020">
    <property type="component" value="Unassembled WGS sequence"/>
</dbReference>
<dbReference type="Pfam" id="PF00582">
    <property type="entry name" value="Usp"/>
    <property type="match status" value="1"/>
</dbReference>
<feature type="domain" description="UspA" evidence="2">
    <location>
        <begin position="45"/>
        <end position="194"/>
    </location>
</feature>
<feature type="region of interest" description="Disordered" evidence="1">
    <location>
        <begin position="1"/>
        <end position="41"/>
    </location>
</feature>
<evidence type="ECO:0000313" key="3">
    <source>
        <dbReference type="EMBL" id="KAK1313726.1"/>
    </source>
</evidence>
<proteinExistence type="predicted"/>
<protein>
    <recommendedName>
        <fullName evidence="2">UspA domain-containing protein</fullName>
    </recommendedName>
</protein>
<evidence type="ECO:0000313" key="4">
    <source>
        <dbReference type="Proteomes" id="UP001180020"/>
    </source>
</evidence>
<dbReference type="PANTHER" id="PTHR46553:SF9">
    <property type="entry name" value="USPA DOMAIN-CONTAINING PROTEIN"/>
    <property type="match status" value="1"/>
</dbReference>
<dbReference type="AlphaFoldDB" id="A0AAV9EKY0"/>
<accession>A0AAV9EKY0</accession>
<dbReference type="CDD" id="cd23659">
    <property type="entry name" value="USP_At3g01520-like"/>
    <property type="match status" value="1"/>
</dbReference>
<name>A0AAV9EKY0_ACOCL</name>
<dbReference type="InterPro" id="IPR006016">
    <property type="entry name" value="UspA"/>
</dbReference>
<dbReference type="Gene3D" id="3.40.50.620">
    <property type="entry name" value="HUPs"/>
    <property type="match status" value="1"/>
</dbReference>